<dbReference type="RefSeq" id="WP_268044751.1">
    <property type="nucleotide sequence ID" value="NZ_CP104064.1"/>
</dbReference>
<name>A0ABY6Z351_9BACL</name>
<evidence type="ECO:0000313" key="2">
    <source>
        <dbReference type="Proteomes" id="UP001164803"/>
    </source>
</evidence>
<dbReference type="EMBL" id="CP104064">
    <property type="protein sequence ID" value="WAH37277.1"/>
    <property type="molecule type" value="Genomic_DNA"/>
</dbReference>
<sequence length="104" mass="12047">MVEMLQVQIKHPGIALTKTEQRLIECLVMRICVHHLYRRVAKPFRIRPARVDSIHLVVNQDVIVEEGLTEEEAHVIMRDLENDIRHTLDLCELSTEEVVLTAKA</sequence>
<proteinExistence type="predicted"/>
<dbReference type="Proteomes" id="UP001164803">
    <property type="component" value="Chromosome"/>
</dbReference>
<keyword evidence="2" id="KW-1185">Reference proteome</keyword>
<gene>
    <name evidence="1" type="ORF">NZD86_01630</name>
</gene>
<accession>A0ABY6Z351</accession>
<protein>
    <recommendedName>
        <fullName evidence="3">Asp23 family, cell envelope-related function</fullName>
    </recommendedName>
</protein>
<reference evidence="1" key="1">
    <citation type="submission" date="2022-08" db="EMBL/GenBank/DDBJ databases">
        <title>Alicyclobacillus dauci DSM2870, complete genome.</title>
        <authorList>
            <person name="Wang Q."/>
            <person name="Cai R."/>
            <person name="Wang Z."/>
        </authorList>
    </citation>
    <scope>NUCLEOTIDE SEQUENCE</scope>
    <source>
        <strain evidence="1">DSM 28700</strain>
    </source>
</reference>
<organism evidence="1 2">
    <name type="scientific">Alicyclobacillus dauci</name>
    <dbReference type="NCBI Taxonomy" id="1475485"/>
    <lineage>
        <taxon>Bacteria</taxon>
        <taxon>Bacillati</taxon>
        <taxon>Bacillota</taxon>
        <taxon>Bacilli</taxon>
        <taxon>Bacillales</taxon>
        <taxon>Alicyclobacillaceae</taxon>
        <taxon>Alicyclobacillus</taxon>
    </lineage>
</organism>
<evidence type="ECO:0000313" key="1">
    <source>
        <dbReference type="EMBL" id="WAH37277.1"/>
    </source>
</evidence>
<evidence type="ECO:0008006" key="3">
    <source>
        <dbReference type="Google" id="ProtNLM"/>
    </source>
</evidence>